<evidence type="ECO:0000313" key="1">
    <source>
        <dbReference type="EMBL" id="SCL12912.1"/>
    </source>
</evidence>
<evidence type="ECO:0000313" key="2">
    <source>
        <dbReference type="Proteomes" id="UP000199699"/>
    </source>
</evidence>
<organism evidence="1 2">
    <name type="scientific">Micromonospora nigra</name>
    <dbReference type="NCBI Taxonomy" id="145857"/>
    <lineage>
        <taxon>Bacteria</taxon>
        <taxon>Bacillati</taxon>
        <taxon>Actinomycetota</taxon>
        <taxon>Actinomycetes</taxon>
        <taxon>Micromonosporales</taxon>
        <taxon>Micromonosporaceae</taxon>
        <taxon>Micromonospora</taxon>
    </lineage>
</organism>
<dbReference type="Proteomes" id="UP000199699">
    <property type="component" value="Unassembled WGS sequence"/>
</dbReference>
<sequence>MALAVLIHAGETHHTIRGTDIPTEVRDKLIRTGHLNPVPGAPDTYCAALPCKCPPGEPIAGQHRRDCAVTRTYDHLADALDELTHKAAQASEAYHELAVLLSPADTAHLAAQLALLDQATTALAQLRDHADRMTNPATAPR</sequence>
<proteinExistence type="predicted"/>
<dbReference type="EMBL" id="FMHT01000002">
    <property type="protein sequence ID" value="SCL12912.1"/>
    <property type="molecule type" value="Genomic_DNA"/>
</dbReference>
<reference evidence="1 2" key="1">
    <citation type="submission" date="2016-06" db="EMBL/GenBank/DDBJ databases">
        <authorList>
            <person name="Kjaerup R.B."/>
            <person name="Dalgaard T.S."/>
            <person name="Juul-Madsen H.R."/>
        </authorList>
    </citation>
    <scope>NUCLEOTIDE SEQUENCE [LARGE SCALE GENOMIC DNA]</scope>
    <source>
        <strain evidence="1 2">DSM 43818</strain>
    </source>
</reference>
<name>A0A1C6R7C3_9ACTN</name>
<keyword evidence="2" id="KW-1185">Reference proteome</keyword>
<protein>
    <submittedName>
        <fullName evidence="1">Uncharacterized protein</fullName>
    </submittedName>
</protein>
<accession>A0A1C6R7C3</accession>
<dbReference type="STRING" id="145857.GA0070616_0062"/>
<dbReference type="AlphaFoldDB" id="A0A1C6R7C3"/>
<gene>
    <name evidence="1" type="ORF">GA0070616_0062</name>
</gene>